<evidence type="ECO:0000256" key="8">
    <source>
        <dbReference type="SAM" id="MobiDB-lite"/>
    </source>
</evidence>
<evidence type="ECO:0000256" key="6">
    <source>
        <dbReference type="ARBA" id="ARBA00023315"/>
    </source>
</evidence>
<dbReference type="SUPFAM" id="SSF47005">
    <property type="entry name" value="Peripheral subunit-binding domain of 2-oxo acid dehydrogenase complex"/>
    <property type="match status" value="1"/>
</dbReference>
<feature type="compositionally biased region" description="Polar residues" evidence="8">
    <location>
        <begin position="84"/>
        <end position="95"/>
    </location>
</feature>
<evidence type="ECO:0000259" key="9">
    <source>
        <dbReference type="PROSITE" id="PS50968"/>
    </source>
</evidence>
<dbReference type="Pfam" id="PF02817">
    <property type="entry name" value="E3_binding"/>
    <property type="match status" value="1"/>
</dbReference>
<dbReference type="PANTHER" id="PTHR43178">
    <property type="entry name" value="DIHYDROLIPOAMIDE ACETYLTRANSFERASE COMPONENT OF PYRUVATE DEHYDROGENASE COMPLEX"/>
    <property type="match status" value="1"/>
</dbReference>
<accession>A0A2N7U2Y5</accession>
<dbReference type="PROSITE" id="PS51826">
    <property type="entry name" value="PSBD"/>
    <property type="match status" value="1"/>
</dbReference>
<gene>
    <name evidence="11" type="ORF">C1H69_13100</name>
</gene>
<proteinExistence type="inferred from homology"/>
<dbReference type="InterPro" id="IPR001078">
    <property type="entry name" value="2-oxoacid_DH_actylTfrase"/>
</dbReference>
<comment type="subunit">
    <text evidence="3">Forms a 24-polypeptide structural core with octahedral symmetry.</text>
</comment>
<dbReference type="Pfam" id="PF00364">
    <property type="entry name" value="Biotin_lipoyl"/>
    <property type="match status" value="1"/>
</dbReference>
<keyword evidence="4 7" id="KW-0808">Transferase</keyword>
<dbReference type="Proteomes" id="UP000235803">
    <property type="component" value="Unassembled WGS sequence"/>
</dbReference>
<keyword evidence="6 7" id="KW-0012">Acyltransferase</keyword>
<feature type="domain" description="Lipoyl-binding" evidence="9">
    <location>
        <begin position="4"/>
        <end position="79"/>
    </location>
</feature>
<dbReference type="PANTHER" id="PTHR43178:SF5">
    <property type="entry name" value="LIPOAMIDE ACYLTRANSFERASE COMPONENT OF BRANCHED-CHAIN ALPHA-KETO ACID DEHYDROGENASE COMPLEX, MITOCHONDRIAL"/>
    <property type="match status" value="1"/>
</dbReference>
<keyword evidence="5 7" id="KW-0450">Lipoyl</keyword>
<dbReference type="SUPFAM" id="SSF52777">
    <property type="entry name" value="CoA-dependent acyltransferases"/>
    <property type="match status" value="1"/>
</dbReference>
<dbReference type="AlphaFoldDB" id="A0A2N7U2Y5"/>
<dbReference type="EMBL" id="PNRF01000027">
    <property type="protein sequence ID" value="PMR74780.1"/>
    <property type="molecule type" value="Genomic_DNA"/>
</dbReference>
<keyword evidence="12" id="KW-1185">Reference proteome</keyword>
<feature type="domain" description="Peripheral subunit-binding (PSBD)" evidence="10">
    <location>
        <begin position="121"/>
        <end position="158"/>
    </location>
</feature>
<dbReference type="GO" id="GO:0016407">
    <property type="term" value="F:acetyltransferase activity"/>
    <property type="evidence" value="ECO:0007669"/>
    <property type="project" value="TreeGrafter"/>
</dbReference>
<organism evidence="11 12">
    <name type="scientific">Billgrantia endophytica</name>
    <dbReference type="NCBI Taxonomy" id="2033802"/>
    <lineage>
        <taxon>Bacteria</taxon>
        <taxon>Pseudomonadati</taxon>
        <taxon>Pseudomonadota</taxon>
        <taxon>Gammaproteobacteria</taxon>
        <taxon>Oceanospirillales</taxon>
        <taxon>Halomonadaceae</taxon>
        <taxon>Billgrantia</taxon>
    </lineage>
</organism>
<comment type="cofactor">
    <cofactor evidence="1 7">
        <name>(R)-lipoate</name>
        <dbReference type="ChEBI" id="CHEBI:83088"/>
    </cofactor>
</comment>
<feature type="compositionally biased region" description="Low complexity" evidence="8">
    <location>
        <begin position="97"/>
        <end position="108"/>
    </location>
</feature>
<dbReference type="InterPro" id="IPR003016">
    <property type="entry name" value="2-oxoA_DH_lipoyl-BS"/>
</dbReference>
<dbReference type="InterPro" id="IPR036625">
    <property type="entry name" value="E3-bd_dom_sf"/>
</dbReference>
<dbReference type="InterPro" id="IPR000089">
    <property type="entry name" value="Biotin_lipoyl"/>
</dbReference>
<sequence length="414" mass="44461">MSDVNELLMPKLGLTMTEGTLAEWSISPGDSVRPGDLMFVVETDKVATDITAEAEGELREILVPAGETVSVGAVVGLWTGPGQGTPQNETAGDQTEQAEQSAASEPAAVFRPAESSSNRVIATPLARRLAREYGLDLAQLKCSGKEGRIKAADVRAAARQYSTQDASATGAAAPDVGPSEEQRSTASALVQAMARRMVEAKQQVPHFYLAAEAEVSELLMLRAELNVQEGYEKLSLNHLVLAAVVRALEVSPEYNRIFHDNEIVQFERIDVGMAVSTERGLFAPVLKDLRGSSLDEIAAEARALQGRLQANTASREDMQGGAITVSNAGMFNVSYMTPIINPPQSAILGVGSIRELFRPDAQGQPVLRREMGLVLAADHRLHDGAGALTFLNRIIDALQQPYQLLRPRVAARRG</sequence>
<dbReference type="EC" id="2.3.1.-" evidence="7"/>
<evidence type="ECO:0000313" key="11">
    <source>
        <dbReference type="EMBL" id="PMR74780.1"/>
    </source>
</evidence>
<protein>
    <recommendedName>
        <fullName evidence="7">Dihydrolipoamide acetyltransferase component of pyruvate dehydrogenase complex</fullName>
        <ecNumber evidence="7">2.3.1.-</ecNumber>
    </recommendedName>
</protein>
<dbReference type="InterPro" id="IPR023213">
    <property type="entry name" value="CAT-like_dom_sf"/>
</dbReference>
<dbReference type="InterPro" id="IPR011053">
    <property type="entry name" value="Single_hybrid_motif"/>
</dbReference>
<evidence type="ECO:0000256" key="4">
    <source>
        <dbReference type="ARBA" id="ARBA00022679"/>
    </source>
</evidence>
<evidence type="ECO:0000256" key="5">
    <source>
        <dbReference type="ARBA" id="ARBA00022823"/>
    </source>
</evidence>
<dbReference type="Gene3D" id="4.10.320.10">
    <property type="entry name" value="E3-binding domain"/>
    <property type="match status" value="1"/>
</dbReference>
<dbReference type="InterPro" id="IPR050743">
    <property type="entry name" value="2-oxoacid_DH_E2_comp"/>
</dbReference>
<comment type="similarity">
    <text evidence="2 7">Belongs to the 2-oxoacid dehydrogenase family.</text>
</comment>
<evidence type="ECO:0000256" key="2">
    <source>
        <dbReference type="ARBA" id="ARBA00007317"/>
    </source>
</evidence>
<feature type="region of interest" description="Disordered" evidence="8">
    <location>
        <begin position="79"/>
        <end position="115"/>
    </location>
</feature>
<dbReference type="PROSITE" id="PS50968">
    <property type="entry name" value="BIOTINYL_LIPOYL"/>
    <property type="match status" value="1"/>
</dbReference>
<dbReference type="InterPro" id="IPR004167">
    <property type="entry name" value="PSBD"/>
</dbReference>
<evidence type="ECO:0000256" key="3">
    <source>
        <dbReference type="ARBA" id="ARBA00011484"/>
    </source>
</evidence>
<dbReference type="RefSeq" id="WP_102653842.1">
    <property type="nucleotide sequence ID" value="NZ_PNRF01000027.1"/>
</dbReference>
<reference evidence="11 12" key="1">
    <citation type="submission" date="2018-01" db="EMBL/GenBank/DDBJ databases">
        <title>Halomonas endophytica sp. nov., isolated from storage liquid in the stems of Populus euphratica.</title>
        <authorList>
            <person name="Chen C."/>
        </authorList>
    </citation>
    <scope>NUCLEOTIDE SEQUENCE [LARGE SCALE GENOMIC DNA]</scope>
    <source>
        <strain evidence="11 12">MC28</strain>
    </source>
</reference>
<dbReference type="Pfam" id="PF00198">
    <property type="entry name" value="2-oxoacid_dh"/>
    <property type="match status" value="1"/>
</dbReference>
<dbReference type="Gene3D" id="2.40.50.100">
    <property type="match status" value="1"/>
</dbReference>
<dbReference type="OrthoDB" id="2086224at2"/>
<comment type="caution">
    <text evidence="11">The sequence shown here is derived from an EMBL/GenBank/DDBJ whole genome shotgun (WGS) entry which is preliminary data.</text>
</comment>
<name>A0A2N7U2Y5_9GAMM</name>
<evidence type="ECO:0000256" key="7">
    <source>
        <dbReference type="RuleBase" id="RU003423"/>
    </source>
</evidence>
<dbReference type="CDD" id="cd06849">
    <property type="entry name" value="lipoyl_domain"/>
    <property type="match status" value="1"/>
</dbReference>
<dbReference type="GO" id="GO:0005737">
    <property type="term" value="C:cytoplasm"/>
    <property type="evidence" value="ECO:0007669"/>
    <property type="project" value="TreeGrafter"/>
</dbReference>
<evidence type="ECO:0000313" key="12">
    <source>
        <dbReference type="Proteomes" id="UP000235803"/>
    </source>
</evidence>
<dbReference type="GO" id="GO:0031405">
    <property type="term" value="F:lipoic acid binding"/>
    <property type="evidence" value="ECO:0007669"/>
    <property type="project" value="TreeGrafter"/>
</dbReference>
<evidence type="ECO:0000259" key="10">
    <source>
        <dbReference type="PROSITE" id="PS51826"/>
    </source>
</evidence>
<dbReference type="Gene3D" id="3.30.559.10">
    <property type="entry name" value="Chloramphenicol acetyltransferase-like domain"/>
    <property type="match status" value="1"/>
</dbReference>
<evidence type="ECO:0000256" key="1">
    <source>
        <dbReference type="ARBA" id="ARBA00001938"/>
    </source>
</evidence>
<feature type="region of interest" description="Disordered" evidence="8">
    <location>
        <begin position="163"/>
        <end position="182"/>
    </location>
</feature>
<dbReference type="PROSITE" id="PS00189">
    <property type="entry name" value="LIPOYL"/>
    <property type="match status" value="1"/>
</dbReference>
<dbReference type="SUPFAM" id="SSF51230">
    <property type="entry name" value="Single hybrid motif"/>
    <property type="match status" value="1"/>
</dbReference>